<dbReference type="Proteomes" id="UP000054007">
    <property type="component" value="Unassembled WGS sequence"/>
</dbReference>
<gene>
    <name evidence="1" type="ORF">CYLTODRAFT_457687</name>
</gene>
<evidence type="ECO:0008006" key="3">
    <source>
        <dbReference type="Google" id="ProtNLM"/>
    </source>
</evidence>
<proteinExistence type="predicted"/>
<dbReference type="AlphaFoldDB" id="A0A0D7B316"/>
<accession>A0A0D7B316</accession>
<reference evidence="1 2" key="1">
    <citation type="journal article" date="2015" name="Fungal Genet. Biol.">
        <title>Evolution of novel wood decay mechanisms in Agaricales revealed by the genome sequences of Fistulina hepatica and Cylindrobasidium torrendii.</title>
        <authorList>
            <person name="Floudas D."/>
            <person name="Held B.W."/>
            <person name="Riley R."/>
            <person name="Nagy L.G."/>
            <person name="Koehler G."/>
            <person name="Ransdell A.S."/>
            <person name="Younus H."/>
            <person name="Chow J."/>
            <person name="Chiniquy J."/>
            <person name="Lipzen A."/>
            <person name="Tritt A."/>
            <person name="Sun H."/>
            <person name="Haridas S."/>
            <person name="LaButti K."/>
            <person name="Ohm R.A."/>
            <person name="Kues U."/>
            <person name="Blanchette R.A."/>
            <person name="Grigoriev I.V."/>
            <person name="Minto R.E."/>
            <person name="Hibbett D.S."/>
        </authorList>
    </citation>
    <scope>NUCLEOTIDE SEQUENCE [LARGE SCALE GENOMIC DNA]</scope>
    <source>
        <strain evidence="1 2">FP15055 ss-10</strain>
    </source>
</reference>
<keyword evidence="2" id="KW-1185">Reference proteome</keyword>
<evidence type="ECO:0000313" key="1">
    <source>
        <dbReference type="EMBL" id="KIY63921.1"/>
    </source>
</evidence>
<evidence type="ECO:0000313" key="2">
    <source>
        <dbReference type="Proteomes" id="UP000054007"/>
    </source>
</evidence>
<organism evidence="1 2">
    <name type="scientific">Cylindrobasidium torrendii FP15055 ss-10</name>
    <dbReference type="NCBI Taxonomy" id="1314674"/>
    <lineage>
        <taxon>Eukaryota</taxon>
        <taxon>Fungi</taxon>
        <taxon>Dikarya</taxon>
        <taxon>Basidiomycota</taxon>
        <taxon>Agaricomycotina</taxon>
        <taxon>Agaricomycetes</taxon>
        <taxon>Agaricomycetidae</taxon>
        <taxon>Agaricales</taxon>
        <taxon>Marasmiineae</taxon>
        <taxon>Physalacriaceae</taxon>
        <taxon>Cylindrobasidium</taxon>
    </lineage>
</organism>
<sequence>MSNLHCIKCAAECVPSSDWLPERSDDLVRNLENNDAVPPDVHAQHRHDLDVLFMQRKNIDVQMTEIEALLAIWRERRNQVDDRIHDIQLAQSPLRSVPREILSSIFLLCMPSDFTCYRVFNTTPLPDTLDPKQPIWRLSKIWPPNTAVSFPRLYHLRLGIHNPHEMRLSPISIDAFRDSPHLSIYEQLGGPNIRINIPWHQLRRCFLVEPSSHCLDSFDNSNSLEVLAIRFSGGSFHFPPSGLKLPSLHTLAVDQLDAVMETLTSNVLRSVLAPRLSRLLLCGSDKLGDRMEATLPPYSSLNTDQVEDITLSWVFEVLPTARETFDTLFLRFNHLRTLYIESLDDAMVQFFNELEGCKDFLPCLQTLKVHSIQATHKALSKHLIAAVKVRAESGLTLLCLRPPPYHSSAVTARAGLEVAGGFYKPLLRALEGVIRIRFMTKGLLDSSPVFLSEWSA</sequence>
<protein>
    <recommendedName>
        <fullName evidence="3">F-box domain-containing protein</fullName>
    </recommendedName>
</protein>
<name>A0A0D7B316_9AGAR</name>
<dbReference type="EMBL" id="KN880664">
    <property type="protein sequence ID" value="KIY63921.1"/>
    <property type="molecule type" value="Genomic_DNA"/>
</dbReference>